<feature type="non-terminal residue" evidence="1">
    <location>
        <position position="1"/>
    </location>
</feature>
<name>A0AAW5EFN9_CAMJU</name>
<evidence type="ECO:0000313" key="2">
    <source>
        <dbReference type="Proteomes" id="UP001199644"/>
    </source>
</evidence>
<dbReference type="AlphaFoldDB" id="A0AAW5EFN9"/>
<reference evidence="1" key="1">
    <citation type="submission" date="2021-12" db="EMBL/GenBank/DDBJ databases">
        <title>Prevalence of phenicol resistance gene fexA in Campylobacter isolated from poultry supply chain.</title>
        <authorList>
            <person name="Tang B."/>
            <person name="Zheng X."/>
            <person name="Lin J."/>
            <person name="Lin R."/>
            <person name="Yang H."/>
            <person name="Shen Z."/>
            <person name="Xia F."/>
        </authorList>
    </citation>
    <scope>NUCLEOTIDE SEQUENCE</scope>
    <source>
        <strain evidence="1">CJHN2011004</strain>
    </source>
</reference>
<evidence type="ECO:0008006" key="3">
    <source>
        <dbReference type="Google" id="ProtNLM"/>
    </source>
</evidence>
<sequence length="41" mass="4637">AITHDDVYFDMADRILLAQNGQICELKGDIKELAKNAVEKF</sequence>
<dbReference type="EMBL" id="JAJUOL010000215">
    <property type="protein sequence ID" value="MCH3852578.1"/>
    <property type="molecule type" value="Genomic_DNA"/>
</dbReference>
<dbReference type="RefSeq" id="WP_240381530.1">
    <property type="nucleotide sequence ID" value="NZ_JAJUOL010000215.1"/>
</dbReference>
<organism evidence="1 2">
    <name type="scientific">Campylobacter jejuni</name>
    <dbReference type="NCBI Taxonomy" id="197"/>
    <lineage>
        <taxon>Bacteria</taxon>
        <taxon>Pseudomonadati</taxon>
        <taxon>Campylobacterota</taxon>
        <taxon>Epsilonproteobacteria</taxon>
        <taxon>Campylobacterales</taxon>
        <taxon>Campylobacteraceae</taxon>
        <taxon>Campylobacter</taxon>
    </lineage>
</organism>
<protein>
    <recommendedName>
        <fullName evidence="3">ABC transporter ATP-binding protein</fullName>
    </recommendedName>
</protein>
<evidence type="ECO:0000313" key="1">
    <source>
        <dbReference type="EMBL" id="MCH3852578.1"/>
    </source>
</evidence>
<dbReference type="Proteomes" id="UP001199644">
    <property type="component" value="Unassembled WGS sequence"/>
</dbReference>
<gene>
    <name evidence="1" type="ORF">LZC39_10785</name>
</gene>
<accession>A0AAW5EFN9</accession>
<comment type="caution">
    <text evidence="1">The sequence shown here is derived from an EMBL/GenBank/DDBJ whole genome shotgun (WGS) entry which is preliminary data.</text>
</comment>
<proteinExistence type="predicted"/>